<keyword evidence="2" id="KW-1133">Transmembrane helix</keyword>
<sequence length="104" mass="11664">MANPRARGRKHRGDPKWGKAHNREQSKHCNNSPSNHSVASTAIAHAVSTLLTACSFCNVFFFFVKISPPTITIVSSSSAMFIYCKLMFDLERFREISRLTTKSS</sequence>
<reference evidence="3 4" key="1">
    <citation type="submission" date="2021-06" db="EMBL/GenBank/DDBJ databases">
        <authorList>
            <person name="Palmer J.M."/>
        </authorList>
    </citation>
    <scope>NUCLEOTIDE SEQUENCE [LARGE SCALE GENOMIC DNA]</scope>
    <source>
        <strain evidence="3 4">GA_2019</strain>
        <tissue evidence="3">Muscle</tissue>
    </source>
</reference>
<protein>
    <recommendedName>
        <fullName evidence="5">Transmembrane protein</fullName>
    </recommendedName>
</protein>
<accession>A0ABV0NW42</accession>
<evidence type="ECO:0000313" key="3">
    <source>
        <dbReference type="EMBL" id="MEQ2175600.1"/>
    </source>
</evidence>
<dbReference type="EMBL" id="JAHRIO010051718">
    <property type="protein sequence ID" value="MEQ2175600.1"/>
    <property type="molecule type" value="Genomic_DNA"/>
</dbReference>
<keyword evidence="2" id="KW-0812">Transmembrane</keyword>
<keyword evidence="4" id="KW-1185">Reference proteome</keyword>
<evidence type="ECO:0000256" key="1">
    <source>
        <dbReference type="SAM" id="MobiDB-lite"/>
    </source>
</evidence>
<evidence type="ECO:0000256" key="2">
    <source>
        <dbReference type="SAM" id="Phobius"/>
    </source>
</evidence>
<dbReference type="Proteomes" id="UP001476798">
    <property type="component" value="Unassembled WGS sequence"/>
</dbReference>
<feature type="transmembrane region" description="Helical" evidence="2">
    <location>
        <begin position="42"/>
        <end position="64"/>
    </location>
</feature>
<feature type="compositionally biased region" description="Basic and acidic residues" evidence="1">
    <location>
        <begin position="14"/>
        <end position="27"/>
    </location>
</feature>
<proteinExistence type="predicted"/>
<feature type="compositionally biased region" description="Basic residues" evidence="1">
    <location>
        <begin position="1"/>
        <end position="13"/>
    </location>
</feature>
<comment type="caution">
    <text evidence="3">The sequence shown here is derived from an EMBL/GenBank/DDBJ whole genome shotgun (WGS) entry which is preliminary data.</text>
</comment>
<name>A0ABV0NW42_9TELE</name>
<evidence type="ECO:0008006" key="5">
    <source>
        <dbReference type="Google" id="ProtNLM"/>
    </source>
</evidence>
<gene>
    <name evidence="3" type="ORF">GOODEAATRI_019552</name>
</gene>
<keyword evidence="2" id="KW-0472">Membrane</keyword>
<evidence type="ECO:0000313" key="4">
    <source>
        <dbReference type="Proteomes" id="UP001476798"/>
    </source>
</evidence>
<feature type="region of interest" description="Disordered" evidence="1">
    <location>
        <begin position="1"/>
        <end position="36"/>
    </location>
</feature>
<organism evidence="3 4">
    <name type="scientific">Goodea atripinnis</name>
    <dbReference type="NCBI Taxonomy" id="208336"/>
    <lineage>
        <taxon>Eukaryota</taxon>
        <taxon>Metazoa</taxon>
        <taxon>Chordata</taxon>
        <taxon>Craniata</taxon>
        <taxon>Vertebrata</taxon>
        <taxon>Euteleostomi</taxon>
        <taxon>Actinopterygii</taxon>
        <taxon>Neopterygii</taxon>
        <taxon>Teleostei</taxon>
        <taxon>Neoteleostei</taxon>
        <taxon>Acanthomorphata</taxon>
        <taxon>Ovalentaria</taxon>
        <taxon>Atherinomorphae</taxon>
        <taxon>Cyprinodontiformes</taxon>
        <taxon>Goodeidae</taxon>
        <taxon>Goodea</taxon>
    </lineage>
</organism>